<organism evidence="3 4">
    <name type="scientific">Pigmentiphaga humi</name>
    <dbReference type="NCBI Taxonomy" id="2478468"/>
    <lineage>
        <taxon>Bacteria</taxon>
        <taxon>Pseudomonadati</taxon>
        <taxon>Pseudomonadota</taxon>
        <taxon>Betaproteobacteria</taxon>
        <taxon>Burkholderiales</taxon>
        <taxon>Alcaligenaceae</taxon>
        <taxon>Pigmentiphaga</taxon>
    </lineage>
</organism>
<feature type="signal peptide" evidence="2">
    <location>
        <begin position="1"/>
        <end position="28"/>
    </location>
</feature>
<dbReference type="PANTHER" id="PTHR42928:SF5">
    <property type="entry name" value="BLR1237 PROTEIN"/>
    <property type="match status" value="1"/>
</dbReference>
<feature type="chain" id="PRO_5017968086" evidence="2">
    <location>
        <begin position="29"/>
        <end position="327"/>
    </location>
</feature>
<sequence length="327" mass="34534">MTVRAFLARRACLLSVCVFSFAALPAAAAYPDKPLRIICAHAPGGAADQLSRIVADRLGHELHQTVIVENRPGASTMLAAEQVARSPGDGYTLLMATVTTLSINPYLYGQLRYDAVQDFEPVTVVASTPFFLAVNAGVPAATVPELVALAKREPRKLNVGSSGNGTSSHLAAELFNDMAGVQTVHVPYKATATRNNELAAGVIQMVFGNDVMPMVQAGKARALAVTSDKRLSGYPDIPTVAESGVPGFEASVWYGLVAPKGTPAAMVQTLHAALAKVLAKPEVKRQVMTSLGGDVVANTPEEFATLIRSDGEKWSRVIQRAGIKVTE</sequence>
<evidence type="ECO:0000256" key="1">
    <source>
        <dbReference type="ARBA" id="ARBA00006987"/>
    </source>
</evidence>
<dbReference type="RefSeq" id="WP_124077265.1">
    <property type="nucleotide sequence ID" value="NZ_UWPJ01000005.1"/>
</dbReference>
<dbReference type="PIRSF" id="PIRSF017082">
    <property type="entry name" value="YflP"/>
    <property type="match status" value="1"/>
</dbReference>
<dbReference type="Gene3D" id="3.40.190.10">
    <property type="entry name" value="Periplasmic binding protein-like II"/>
    <property type="match status" value="1"/>
</dbReference>
<dbReference type="SUPFAM" id="SSF53850">
    <property type="entry name" value="Periplasmic binding protein-like II"/>
    <property type="match status" value="1"/>
</dbReference>
<dbReference type="EMBL" id="UWPJ01000005">
    <property type="protein sequence ID" value="VCU68027.1"/>
    <property type="molecule type" value="Genomic_DNA"/>
</dbReference>
<evidence type="ECO:0000313" key="3">
    <source>
        <dbReference type="EMBL" id="VCU68027.1"/>
    </source>
</evidence>
<gene>
    <name evidence="3" type="ORF">PIGHUM_00074</name>
</gene>
<dbReference type="Gene3D" id="3.40.190.150">
    <property type="entry name" value="Bordetella uptake gene, domain 1"/>
    <property type="match status" value="1"/>
</dbReference>
<dbReference type="Pfam" id="PF03401">
    <property type="entry name" value="TctC"/>
    <property type="match status" value="1"/>
</dbReference>
<proteinExistence type="inferred from homology"/>
<accession>A0A3P4AVI6</accession>
<dbReference type="AlphaFoldDB" id="A0A3P4AVI6"/>
<name>A0A3P4AVI6_9BURK</name>
<reference evidence="3 4" key="1">
    <citation type="submission" date="2018-10" db="EMBL/GenBank/DDBJ databases">
        <authorList>
            <person name="Criscuolo A."/>
        </authorList>
    </citation>
    <scope>NUCLEOTIDE SEQUENCE [LARGE SCALE GENOMIC DNA]</scope>
    <source>
        <strain evidence="3">DnA1</strain>
    </source>
</reference>
<comment type="similarity">
    <text evidence="1">Belongs to the UPF0065 (bug) family.</text>
</comment>
<protein>
    <submittedName>
        <fullName evidence="3">Tripartite tricarboxylate transporter family receptor</fullName>
    </submittedName>
</protein>
<dbReference type="CDD" id="cd13578">
    <property type="entry name" value="PBP2_Bug27"/>
    <property type="match status" value="1"/>
</dbReference>
<evidence type="ECO:0000313" key="4">
    <source>
        <dbReference type="Proteomes" id="UP000277294"/>
    </source>
</evidence>
<dbReference type="OrthoDB" id="8676480at2"/>
<evidence type="ECO:0000256" key="2">
    <source>
        <dbReference type="SAM" id="SignalP"/>
    </source>
</evidence>
<dbReference type="InterPro" id="IPR042100">
    <property type="entry name" value="Bug_dom1"/>
</dbReference>
<dbReference type="Proteomes" id="UP000277294">
    <property type="component" value="Unassembled WGS sequence"/>
</dbReference>
<dbReference type="InterPro" id="IPR005064">
    <property type="entry name" value="BUG"/>
</dbReference>
<dbReference type="PANTHER" id="PTHR42928">
    <property type="entry name" value="TRICARBOXYLATE-BINDING PROTEIN"/>
    <property type="match status" value="1"/>
</dbReference>
<keyword evidence="4" id="KW-1185">Reference proteome</keyword>
<keyword evidence="3" id="KW-0675">Receptor</keyword>
<keyword evidence="2" id="KW-0732">Signal</keyword>